<dbReference type="InterPro" id="IPR021765">
    <property type="entry name" value="UstYa-like"/>
</dbReference>
<organism evidence="11 12">
    <name type="scientific">Immersiella caudata</name>
    <dbReference type="NCBI Taxonomy" id="314043"/>
    <lineage>
        <taxon>Eukaryota</taxon>
        <taxon>Fungi</taxon>
        <taxon>Dikarya</taxon>
        <taxon>Ascomycota</taxon>
        <taxon>Pezizomycotina</taxon>
        <taxon>Sordariomycetes</taxon>
        <taxon>Sordariomycetidae</taxon>
        <taxon>Sordariales</taxon>
        <taxon>Lasiosphaeriaceae</taxon>
        <taxon>Immersiella</taxon>
    </lineage>
</organism>
<name>A0AA39WDA6_9PEZI</name>
<evidence type="ECO:0000313" key="12">
    <source>
        <dbReference type="Proteomes" id="UP001175000"/>
    </source>
</evidence>
<comment type="subcellular location">
    <subcellularLocation>
        <location evidence="1">Membrane</location>
        <topology evidence="1">Single-pass membrane protein</topology>
    </subcellularLocation>
</comment>
<gene>
    <name evidence="11" type="ORF">B0T14DRAFT_569346</name>
</gene>
<comment type="similarity">
    <text evidence="8">Belongs to the ustYa family.</text>
</comment>
<dbReference type="PANTHER" id="PTHR33365">
    <property type="entry name" value="YALI0B05434P"/>
    <property type="match status" value="1"/>
</dbReference>
<evidence type="ECO:0000256" key="5">
    <source>
        <dbReference type="ARBA" id="ARBA00023026"/>
    </source>
</evidence>
<proteinExistence type="inferred from homology"/>
<evidence type="ECO:0000256" key="4">
    <source>
        <dbReference type="ARBA" id="ARBA00022989"/>
    </source>
</evidence>
<sequence>MAKATYESLHQHDDPESDSFTSTRRKSWSSRQSVVLQWLLYAGLFITYCAGVFYLGHKWRECSPCFSEKMLSAPIIWEDRTFLSSIHSDVFDPYSRESNPEGVDDAWDSIQEARIARISSAEKQELPGGRATGRLFGAEGGYAVLLDVFHQLHCLNSIRLSYYQNHTQAHEGAAKGFETPGGHIDHCFSYLAQTLMCHGDVGVMTTTWREKAQVFTADFNVTKQCRNFEAIQKWAKGRAAKNLPKKGAPEGASVIPLIGIGTGNQRPIGAAAGALLDEAMLGALNTGLHGGGQGTDGKAEEDDELVADLAAYNTTVTFSNDLNIVQPSKFADNFWLTYVPYSAVVAVDVKLVEKFDMPESAVSPTNPNEMLYQIDGFHELHCLLRLRRILVGTATKEDHVHTLHCLNYIRQTLMCNLDLTLGSTENLKNYGLKDKRICRDYKAIEAWVERNKWKDFDGWQGAKMEAYYQKLEANNETLPAEEEHKSGY</sequence>
<dbReference type="Pfam" id="PF11807">
    <property type="entry name" value="UstYa"/>
    <property type="match status" value="2"/>
</dbReference>
<keyword evidence="3 10" id="KW-0812">Transmembrane</keyword>
<keyword evidence="7" id="KW-0325">Glycoprotein</keyword>
<evidence type="ECO:0000256" key="3">
    <source>
        <dbReference type="ARBA" id="ARBA00022692"/>
    </source>
</evidence>
<evidence type="ECO:0008006" key="13">
    <source>
        <dbReference type="Google" id="ProtNLM"/>
    </source>
</evidence>
<evidence type="ECO:0000313" key="11">
    <source>
        <dbReference type="EMBL" id="KAK0613277.1"/>
    </source>
</evidence>
<feature type="region of interest" description="Disordered" evidence="9">
    <location>
        <begin position="1"/>
        <end position="23"/>
    </location>
</feature>
<reference evidence="11" key="1">
    <citation type="submission" date="2023-06" db="EMBL/GenBank/DDBJ databases">
        <title>Genome-scale phylogeny and comparative genomics of the fungal order Sordariales.</title>
        <authorList>
            <consortium name="Lawrence Berkeley National Laboratory"/>
            <person name="Hensen N."/>
            <person name="Bonometti L."/>
            <person name="Westerberg I."/>
            <person name="Brannstrom I.O."/>
            <person name="Guillou S."/>
            <person name="Cros-Aarteil S."/>
            <person name="Calhoun S."/>
            <person name="Haridas S."/>
            <person name="Kuo A."/>
            <person name="Mondo S."/>
            <person name="Pangilinan J."/>
            <person name="Riley R."/>
            <person name="Labutti K."/>
            <person name="Andreopoulos B."/>
            <person name="Lipzen A."/>
            <person name="Chen C."/>
            <person name="Yanf M."/>
            <person name="Daum C."/>
            <person name="Ng V."/>
            <person name="Clum A."/>
            <person name="Steindorff A."/>
            <person name="Ohm R."/>
            <person name="Martin F."/>
            <person name="Silar P."/>
            <person name="Natvig D."/>
            <person name="Lalanne C."/>
            <person name="Gautier V."/>
            <person name="Ament-Velasquez S.L."/>
            <person name="Kruys A."/>
            <person name="Hutchinson M.I."/>
            <person name="Powell A.J."/>
            <person name="Barry K."/>
            <person name="Miller A.N."/>
            <person name="Grigoriev I.V."/>
            <person name="Debuchy R."/>
            <person name="Gladieux P."/>
            <person name="Thoren M.H."/>
            <person name="Johannesson H."/>
        </authorList>
    </citation>
    <scope>NUCLEOTIDE SEQUENCE</scope>
    <source>
        <strain evidence="11">CBS 606.72</strain>
    </source>
</reference>
<dbReference type="GO" id="GO:0016020">
    <property type="term" value="C:membrane"/>
    <property type="evidence" value="ECO:0007669"/>
    <property type="project" value="UniProtKB-SubCell"/>
</dbReference>
<keyword evidence="5" id="KW-0843">Virulence</keyword>
<dbReference type="Proteomes" id="UP001175000">
    <property type="component" value="Unassembled WGS sequence"/>
</dbReference>
<keyword evidence="12" id="KW-1185">Reference proteome</keyword>
<evidence type="ECO:0000256" key="2">
    <source>
        <dbReference type="ARBA" id="ARBA00004685"/>
    </source>
</evidence>
<evidence type="ECO:0000256" key="7">
    <source>
        <dbReference type="ARBA" id="ARBA00023180"/>
    </source>
</evidence>
<keyword evidence="4 10" id="KW-1133">Transmembrane helix</keyword>
<dbReference type="PANTHER" id="PTHR33365:SF4">
    <property type="entry name" value="CYCLOCHLOROTINE BIOSYNTHESIS PROTEIN O"/>
    <property type="match status" value="1"/>
</dbReference>
<dbReference type="GO" id="GO:0043386">
    <property type="term" value="P:mycotoxin biosynthetic process"/>
    <property type="evidence" value="ECO:0007669"/>
    <property type="project" value="InterPro"/>
</dbReference>
<feature type="transmembrane region" description="Helical" evidence="10">
    <location>
        <begin position="34"/>
        <end position="56"/>
    </location>
</feature>
<evidence type="ECO:0000256" key="9">
    <source>
        <dbReference type="SAM" id="MobiDB-lite"/>
    </source>
</evidence>
<protein>
    <recommendedName>
        <fullName evidence="13">Cyclochlorotine biosynthesis protein O</fullName>
    </recommendedName>
</protein>
<evidence type="ECO:0000256" key="6">
    <source>
        <dbReference type="ARBA" id="ARBA00023136"/>
    </source>
</evidence>
<dbReference type="AlphaFoldDB" id="A0AA39WDA6"/>
<comment type="pathway">
    <text evidence="2">Mycotoxin biosynthesis.</text>
</comment>
<keyword evidence="6 10" id="KW-0472">Membrane</keyword>
<evidence type="ECO:0000256" key="1">
    <source>
        <dbReference type="ARBA" id="ARBA00004167"/>
    </source>
</evidence>
<evidence type="ECO:0000256" key="8">
    <source>
        <dbReference type="ARBA" id="ARBA00035112"/>
    </source>
</evidence>
<evidence type="ECO:0000256" key="10">
    <source>
        <dbReference type="SAM" id="Phobius"/>
    </source>
</evidence>
<dbReference type="EMBL" id="JAULSU010000006">
    <property type="protein sequence ID" value="KAK0613277.1"/>
    <property type="molecule type" value="Genomic_DNA"/>
</dbReference>
<accession>A0AA39WDA6</accession>
<comment type="caution">
    <text evidence="11">The sequence shown here is derived from an EMBL/GenBank/DDBJ whole genome shotgun (WGS) entry which is preliminary data.</text>
</comment>